<dbReference type="EMBL" id="CDHN01000001">
    <property type="protein sequence ID" value="CEJ83129.1"/>
    <property type="molecule type" value="Genomic_DNA"/>
</dbReference>
<accession>A0A0A1TCQ5</accession>
<gene>
    <name evidence="3" type="ORF">VHEMI03153</name>
</gene>
<dbReference type="Proteomes" id="UP000039046">
    <property type="component" value="Unassembled WGS sequence"/>
</dbReference>
<proteinExistence type="predicted"/>
<dbReference type="AlphaFoldDB" id="A0A0A1TCQ5"/>
<reference evidence="3 4" key="1">
    <citation type="journal article" date="2015" name="Genome Announc.">
        <title>Draft Genome Sequence and Gene Annotation of the Entomopathogenic Fungus Verticillium hemipterigenum.</title>
        <authorList>
            <person name="Horn F."/>
            <person name="Habel A."/>
            <person name="Scharf D.H."/>
            <person name="Dworschak J."/>
            <person name="Brakhage A.A."/>
            <person name="Guthke R."/>
            <person name="Hertweck C."/>
            <person name="Linde J."/>
        </authorList>
    </citation>
    <scope>NUCLEOTIDE SEQUENCE [LARGE SCALE GENOMIC DNA]</scope>
</reference>
<dbReference type="HOGENOM" id="CLU_022607_0_0_1"/>
<evidence type="ECO:0000313" key="4">
    <source>
        <dbReference type="Proteomes" id="UP000039046"/>
    </source>
</evidence>
<dbReference type="InterPro" id="IPR013087">
    <property type="entry name" value="Znf_C2H2_type"/>
</dbReference>
<dbReference type="SMART" id="SM00355">
    <property type="entry name" value="ZnF_C2H2"/>
    <property type="match status" value="3"/>
</dbReference>
<feature type="domain" description="C2H2-type" evidence="2">
    <location>
        <begin position="180"/>
        <end position="203"/>
    </location>
</feature>
<protein>
    <recommendedName>
        <fullName evidence="2">C2H2-type domain-containing protein</fullName>
    </recommendedName>
</protein>
<feature type="compositionally biased region" description="Polar residues" evidence="1">
    <location>
        <begin position="381"/>
        <end position="399"/>
    </location>
</feature>
<sequence>MFPFNGQEDNSPKPLADEDQQLLSGLVHKYGVSSVMYALTGFGESSRASIFSTNTLMSSTNASINAPSLAWSSSDASACRSDGASLHTACTWPDAVAEMPVMHDGEGGKLNERSWLDSPAPIPSPMVNGDAPSPRLIAPTGKKYQCPMCYLDSSPVGFGRKSDFKKHLHNFHGADVVWICWTKGCNLTFSTERAYSTHAKEAHRMKALPNSAARTDLCPQLVFSCGFTACKDRVFEASCADESSATRDKHFEHIAKHFEDGYDISTWEYKVQIQNLLRQQQVKSTWKTCIFPKEKRQALVWKPRSSGDLKRILESRHLGSDISNLVRLAFILGNAPFSLSATPPPGELETYFQLPYLNTCPTDKPARTPSPSGMKNEDEGTSSSSFSLAAKYRSSTQTVFRLPTRNSKRVSRPPTPVTSEPANDVMMADESAAGPHPTTPYQMTNDNGWAGDASKFTPDDDLPKQMHGPMDGSMMYPMHSQEQMYQGWAGVDSMHHGMDSQMHQGIPIMDGMPYQQDPVVNTGLYNYAMNASQVSTVRPGTPTPHKRPGSWTRVMSMDTLRPSKKTSTISMNTTHSFHDAPVMMSNGMNM</sequence>
<keyword evidence="4" id="KW-1185">Reference proteome</keyword>
<name>A0A0A1TCQ5_9HYPO</name>
<evidence type="ECO:0000256" key="1">
    <source>
        <dbReference type="SAM" id="MobiDB-lite"/>
    </source>
</evidence>
<dbReference type="PROSITE" id="PS00028">
    <property type="entry name" value="ZINC_FINGER_C2H2_1"/>
    <property type="match status" value="1"/>
</dbReference>
<dbReference type="OrthoDB" id="5032844at2759"/>
<organism evidence="3 4">
    <name type="scientific">[Torrubiella] hemipterigena</name>
    <dbReference type="NCBI Taxonomy" id="1531966"/>
    <lineage>
        <taxon>Eukaryota</taxon>
        <taxon>Fungi</taxon>
        <taxon>Dikarya</taxon>
        <taxon>Ascomycota</taxon>
        <taxon>Pezizomycotina</taxon>
        <taxon>Sordariomycetes</taxon>
        <taxon>Hypocreomycetidae</taxon>
        <taxon>Hypocreales</taxon>
        <taxon>Clavicipitaceae</taxon>
        <taxon>Clavicipitaceae incertae sedis</taxon>
        <taxon>'Torrubiella' clade</taxon>
    </lineage>
</organism>
<evidence type="ECO:0000259" key="2">
    <source>
        <dbReference type="PROSITE" id="PS00028"/>
    </source>
</evidence>
<feature type="region of interest" description="Disordered" evidence="1">
    <location>
        <begin position="362"/>
        <end position="440"/>
    </location>
</feature>
<evidence type="ECO:0000313" key="3">
    <source>
        <dbReference type="EMBL" id="CEJ83129.1"/>
    </source>
</evidence>
<dbReference type="STRING" id="1531966.A0A0A1TCQ5"/>